<dbReference type="PANTHER" id="PTHR17920:SF3">
    <property type="entry name" value="TRANSMEMBRANE AND COILED-COIL DOMAIN-CONTAINING PROTEIN 4"/>
    <property type="match status" value="1"/>
</dbReference>
<keyword evidence="6" id="KW-1185">Reference proteome</keyword>
<dbReference type="Pfam" id="PF05277">
    <property type="entry name" value="DUF726"/>
    <property type="match status" value="1"/>
</dbReference>
<evidence type="ECO:0000256" key="1">
    <source>
        <dbReference type="ARBA" id="ARBA00004141"/>
    </source>
</evidence>
<evidence type="ECO:0000256" key="3">
    <source>
        <dbReference type="ARBA" id="ARBA00022989"/>
    </source>
</evidence>
<keyword evidence="3" id="KW-1133">Transmembrane helix</keyword>
<evidence type="ECO:0000313" key="5">
    <source>
        <dbReference type="EMBL" id="KAK7236221.1"/>
    </source>
</evidence>
<gene>
    <name evidence="5" type="ORF">SO694_00060262</name>
</gene>
<dbReference type="InterPro" id="IPR007941">
    <property type="entry name" value="DUF726"/>
</dbReference>
<evidence type="ECO:0008006" key="7">
    <source>
        <dbReference type="Google" id="ProtNLM"/>
    </source>
</evidence>
<reference evidence="5 6" key="1">
    <citation type="submission" date="2024-03" db="EMBL/GenBank/DDBJ databases">
        <title>Aureococcus anophagefferens CCMP1851 and Kratosvirus quantuckense: Draft genome of a second virus-susceptible host strain in the model system.</title>
        <authorList>
            <person name="Chase E."/>
            <person name="Truchon A.R."/>
            <person name="Schepens W."/>
            <person name="Wilhelm S.W."/>
        </authorList>
    </citation>
    <scope>NUCLEOTIDE SEQUENCE [LARGE SCALE GENOMIC DNA]</scope>
    <source>
        <strain evidence="5 6">CCMP1851</strain>
    </source>
</reference>
<dbReference type="Proteomes" id="UP001363151">
    <property type="component" value="Unassembled WGS sequence"/>
</dbReference>
<comment type="subcellular location">
    <subcellularLocation>
        <location evidence="1">Membrane</location>
        <topology evidence="1">Multi-pass membrane protein</topology>
    </subcellularLocation>
</comment>
<dbReference type="PANTHER" id="PTHR17920">
    <property type="entry name" value="TRANSMEMBRANE AND COILED-COIL DOMAIN-CONTAINING PROTEIN 4 TMCO4"/>
    <property type="match status" value="1"/>
</dbReference>
<keyword evidence="2" id="KW-0812">Transmembrane</keyword>
<protein>
    <recommendedName>
        <fullName evidence="7">DUF726 domain-containing protein</fullName>
    </recommendedName>
</protein>
<evidence type="ECO:0000313" key="6">
    <source>
        <dbReference type="Proteomes" id="UP001363151"/>
    </source>
</evidence>
<dbReference type="EMBL" id="JBBJCI010000286">
    <property type="protein sequence ID" value="KAK7236221.1"/>
    <property type="molecule type" value="Genomic_DNA"/>
</dbReference>
<accession>A0ABR1FR96</accession>
<sequence>MSGLKARRRFVSHADWELMPLGGRPEPRVLAVAAPDDDEDDEDELDYAGAADLVSLDGSDGAAAGETLLDVSLERSAASEPRGVPRFFLVPGWVADGHDARGAFGSGGCVRAVAPLRGDEAARELSDSWDEMRPDALPEKPKRVAAPPLIGNLSGLNEPLAEGATIFEADAEPPPPGDDARARAAPLRLEACDWWAETFPHTSYERVVLWERAALRRLHDQMADASLWVEAKERVARCVTRGVVDEMLRRSALGAATLPLALLERFAKLDDPWAVAIARSEAAGRRLADLLMGPGDDGPATLVGYGAGARLVLHCLEALAEIADDASRPLAVRDRAASRVENAVLLGAPVSATPARWRKARAAVAGRLINGFSRHDFMLKLVYRAKAWSIAGVAGERPVRSPERATRGDDDPIVENVDLSDLVAGHLAYPHVMHQILVRLGLED</sequence>
<name>A0ABR1FR96_AURAN</name>
<evidence type="ECO:0000256" key="2">
    <source>
        <dbReference type="ARBA" id="ARBA00022692"/>
    </source>
</evidence>
<comment type="caution">
    <text evidence="5">The sequence shown here is derived from an EMBL/GenBank/DDBJ whole genome shotgun (WGS) entry which is preliminary data.</text>
</comment>
<organism evidence="5 6">
    <name type="scientific">Aureococcus anophagefferens</name>
    <name type="common">Harmful bloom alga</name>
    <dbReference type="NCBI Taxonomy" id="44056"/>
    <lineage>
        <taxon>Eukaryota</taxon>
        <taxon>Sar</taxon>
        <taxon>Stramenopiles</taxon>
        <taxon>Ochrophyta</taxon>
        <taxon>Pelagophyceae</taxon>
        <taxon>Pelagomonadales</taxon>
        <taxon>Pelagomonadaceae</taxon>
        <taxon>Aureococcus</taxon>
    </lineage>
</organism>
<keyword evidence="4" id="KW-0472">Membrane</keyword>
<evidence type="ECO:0000256" key="4">
    <source>
        <dbReference type="ARBA" id="ARBA00023136"/>
    </source>
</evidence>
<proteinExistence type="predicted"/>